<feature type="transmembrane region" description="Helical" evidence="1">
    <location>
        <begin position="72"/>
        <end position="95"/>
    </location>
</feature>
<dbReference type="OrthoDB" id="9793746at2"/>
<feature type="transmembrane region" description="Helical" evidence="1">
    <location>
        <begin position="199"/>
        <end position="218"/>
    </location>
</feature>
<keyword evidence="3" id="KW-1185">Reference proteome</keyword>
<dbReference type="EMBL" id="FUZU01000005">
    <property type="protein sequence ID" value="SKC89389.1"/>
    <property type="molecule type" value="Genomic_DNA"/>
</dbReference>
<feature type="transmembrane region" description="Helical" evidence="1">
    <location>
        <begin position="102"/>
        <end position="118"/>
    </location>
</feature>
<evidence type="ECO:0000313" key="3">
    <source>
        <dbReference type="Proteomes" id="UP000190961"/>
    </source>
</evidence>
<evidence type="ECO:0000313" key="2">
    <source>
        <dbReference type="EMBL" id="SKC89389.1"/>
    </source>
</evidence>
<dbReference type="PANTHER" id="PTHR37308:SF1">
    <property type="entry name" value="POLYPRENYL-PHOSPHATE TRANSPORTER"/>
    <property type="match status" value="1"/>
</dbReference>
<feature type="transmembrane region" description="Helical" evidence="1">
    <location>
        <begin position="124"/>
        <end position="142"/>
    </location>
</feature>
<protein>
    <submittedName>
        <fullName evidence="2">Putative membrane protein</fullName>
    </submittedName>
</protein>
<dbReference type="PANTHER" id="PTHR37308">
    <property type="entry name" value="INTEGRAL MEMBRANE PROTEIN"/>
    <property type="match status" value="1"/>
</dbReference>
<dbReference type="Proteomes" id="UP000190961">
    <property type="component" value="Unassembled WGS sequence"/>
</dbReference>
<sequence length="312" mass="34456">MKKPLDYILLYVKGLSMGAVDVIPGISGGTVAFITGIYQELIRSICAIDREAIQLLIKFRFADVWKKINGDFLATVFAGIFTSVFFLAKAMAFLLRYYPIQLWSFFFGVILIAAPLALRRITKWSIGTVLSFLFGIVIMYGLTRLNALQLPAALWMIFVAGILCSCGMLLPGVSGAFFLVLINRYQAVINAVSKFNGTVLLTFLLGGVVGLLGISRILKRVIDNYHNAAVALMAGLMLGSLNKVWPWRQVLRYVTNGSGEQVPVAEKSVLPWDYVTLTGKDPQVFQAILMVALGVFIVVLIERITARFKTNI</sequence>
<dbReference type="InterPro" id="IPR007163">
    <property type="entry name" value="VCA0040-like"/>
</dbReference>
<dbReference type="RefSeq" id="WP_079690333.1">
    <property type="nucleotide sequence ID" value="NZ_FUZU01000005.1"/>
</dbReference>
<feature type="transmembrane region" description="Helical" evidence="1">
    <location>
        <begin position="154"/>
        <end position="179"/>
    </location>
</feature>
<dbReference type="STRING" id="688867.SAMN05660236_5839"/>
<gene>
    <name evidence="2" type="ORF">SAMN05660236_5839</name>
</gene>
<evidence type="ECO:0000256" key="1">
    <source>
        <dbReference type="SAM" id="Phobius"/>
    </source>
</evidence>
<reference evidence="2 3" key="1">
    <citation type="submission" date="2017-02" db="EMBL/GenBank/DDBJ databases">
        <authorList>
            <person name="Peterson S.W."/>
        </authorList>
    </citation>
    <scope>NUCLEOTIDE SEQUENCE [LARGE SCALE GENOMIC DNA]</scope>
    <source>
        <strain evidence="2 3">DSM 25262</strain>
    </source>
</reference>
<feature type="transmembrane region" description="Helical" evidence="1">
    <location>
        <begin position="284"/>
        <end position="301"/>
    </location>
</feature>
<dbReference type="Pfam" id="PF04018">
    <property type="entry name" value="VCA0040-like"/>
    <property type="match status" value="1"/>
</dbReference>
<organism evidence="2 3">
    <name type="scientific">Ohtaekwangia koreensis</name>
    <dbReference type="NCBI Taxonomy" id="688867"/>
    <lineage>
        <taxon>Bacteria</taxon>
        <taxon>Pseudomonadati</taxon>
        <taxon>Bacteroidota</taxon>
        <taxon>Cytophagia</taxon>
        <taxon>Cytophagales</taxon>
        <taxon>Fulvivirgaceae</taxon>
        <taxon>Ohtaekwangia</taxon>
    </lineage>
</organism>
<keyword evidence="1" id="KW-0472">Membrane</keyword>
<name>A0A1T5MNC4_9BACT</name>
<proteinExistence type="predicted"/>
<keyword evidence="1" id="KW-1133">Transmembrane helix</keyword>
<dbReference type="AlphaFoldDB" id="A0A1T5MNC4"/>
<accession>A0A1T5MNC4</accession>
<keyword evidence="1" id="KW-0812">Transmembrane</keyword>